<protein>
    <submittedName>
        <fullName evidence="1">Uncharacterized protein</fullName>
    </submittedName>
</protein>
<reference evidence="1 2" key="1">
    <citation type="journal article" date="2013" name="Nat. Commun.">
        <title>Genome sequence and functional genomic analysis of the oil-degrading bacterium Oleispira antarctica.</title>
        <authorList>
            <person name="Kube M."/>
            <person name="Chernikova T.N."/>
            <person name="Al-Ramahi Y."/>
            <person name="Beloqui A."/>
            <person name="Lopez-Cortez N."/>
            <person name="Guazzaroni M.E."/>
            <person name="Heipieper H.J."/>
            <person name="Klages S."/>
            <person name="Kotsyurbenko O.R."/>
            <person name="Langer I."/>
            <person name="Nechitaylo T.Y."/>
            <person name="Lunsdorf H."/>
            <person name="Fernandez M."/>
            <person name="Juarez S."/>
            <person name="Ciordia S."/>
            <person name="Singer A."/>
            <person name="Kagan O."/>
            <person name="Egorova O."/>
            <person name="Petit P.A."/>
            <person name="Stogios P."/>
            <person name="Kim Y."/>
            <person name="Tchigvintsev A."/>
            <person name="Flick R."/>
            <person name="Denaro R."/>
            <person name="Genovese M."/>
            <person name="Albar J.P."/>
            <person name="Reva O.N."/>
            <person name="Martinez-Gomariz M."/>
            <person name="Tran H."/>
            <person name="Ferrer M."/>
            <person name="Savchenko A."/>
            <person name="Yakunin A.F."/>
            <person name="Yakimov M.M."/>
            <person name="Golyshina O.V."/>
            <person name="Reinhardt R."/>
            <person name="Golyshin P.N."/>
        </authorList>
    </citation>
    <scope>NUCLEOTIDE SEQUENCE [LARGE SCALE GENOMIC DNA]</scope>
</reference>
<accession>R4YNM5</accession>
<dbReference type="Proteomes" id="UP000032749">
    <property type="component" value="Chromosome"/>
</dbReference>
<evidence type="ECO:0000313" key="1">
    <source>
        <dbReference type="EMBL" id="CCK76430.1"/>
    </source>
</evidence>
<dbReference type="AlphaFoldDB" id="R4YNM5"/>
<dbReference type="STRING" id="698738.OLEAN_C22540"/>
<gene>
    <name evidence="1" type="ORF">OLEAN_C22540</name>
</gene>
<sequence length="87" mass="10203">MNDWPEYYPCNQVWINLHEYKATLAGDASYLRLLISGALDCTLAWQTTPDGSHNLHRLLFNLKQPLSFQILKNLGFSYFKDDNYLLY</sequence>
<keyword evidence="2" id="KW-1185">Reference proteome</keyword>
<organism evidence="1 2">
    <name type="scientific">Oleispira antarctica RB-8</name>
    <dbReference type="NCBI Taxonomy" id="698738"/>
    <lineage>
        <taxon>Bacteria</taxon>
        <taxon>Pseudomonadati</taxon>
        <taxon>Pseudomonadota</taxon>
        <taxon>Gammaproteobacteria</taxon>
        <taxon>Oceanospirillales</taxon>
        <taxon>Oceanospirillaceae</taxon>
        <taxon>Oleispira</taxon>
    </lineage>
</organism>
<dbReference type="EMBL" id="FO203512">
    <property type="protein sequence ID" value="CCK76430.1"/>
    <property type="molecule type" value="Genomic_DNA"/>
</dbReference>
<evidence type="ECO:0000313" key="2">
    <source>
        <dbReference type="Proteomes" id="UP000032749"/>
    </source>
</evidence>
<name>R4YNM5_OLEAN</name>
<dbReference type="HOGENOM" id="CLU_2480302_0_0_6"/>
<proteinExistence type="predicted"/>
<dbReference type="KEGG" id="oai:OLEAN_C22540"/>